<gene>
    <name evidence="7" type="ORF">CBW42_07945</name>
</gene>
<proteinExistence type="inferred from homology"/>
<dbReference type="InterPro" id="IPR036086">
    <property type="entry name" value="ParB/Sulfiredoxin_sf"/>
</dbReference>
<keyword evidence="3" id="KW-0159">Chromosome partition</keyword>
<dbReference type="InterPro" id="IPR041468">
    <property type="entry name" value="HTH_ParB/Spo0J"/>
</dbReference>
<dbReference type="GO" id="GO:0003677">
    <property type="term" value="F:DNA binding"/>
    <property type="evidence" value="ECO:0007669"/>
    <property type="project" value="UniProtKB-KW"/>
</dbReference>
<dbReference type="FunFam" id="1.10.10.2830:FF:000001">
    <property type="entry name" value="Chromosome partitioning protein ParB"/>
    <property type="match status" value="1"/>
</dbReference>
<dbReference type="RefSeq" id="WP_087019600.1">
    <property type="nucleotide sequence ID" value="NZ_CP178353.1"/>
</dbReference>
<dbReference type="InterPro" id="IPR003115">
    <property type="entry name" value="ParB_N"/>
</dbReference>
<comment type="caution">
    <text evidence="7">The sequence shown here is derived from an EMBL/GenBank/DDBJ whole genome shotgun (WGS) entry which is preliminary data.</text>
</comment>
<evidence type="ECO:0000313" key="7">
    <source>
        <dbReference type="EMBL" id="OUM20747.1"/>
    </source>
</evidence>
<organism evidence="7 8">
    <name type="scientific">Butyricicoccus porcorum</name>
    <dbReference type="NCBI Taxonomy" id="1945634"/>
    <lineage>
        <taxon>Bacteria</taxon>
        <taxon>Bacillati</taxon>
        <taxon>Bacillota</taxon>
        <taxon>Clostridia</taxon>
        <taxon>Eubacteriales</taxon>
        <taxon>Butyricicoccaceae</taxon>
        <taxon>Butyricicoccus</taxon>
    </lineage>
</organism>
<keyword evidence="8" id="KW-1185">Reference proteome</keyword>
<dbReference type="Proteomes" id="UP000194903">
    <property type="component" value="Unassembled WGS sequence"/>
</dbReference>
<dbReference type="GO" id="GO:0005694">
    <property type="term" value="C:chromosome"/>
    <property type="evidence" value="ECO:0007669"/>
    <property type="project" value="TreeGrafter"/>
</dbReference>
<evidence type="ECO:0000259" key="6">
    <source>
        <dbReference type="SMART" id="SM00470"/>
    </source>
</evidence>
<evidence type="ECO:0000313" key="8">
    <source>
        <dbReference type="Proteomes" id="UP000194903"/>
    </source>
</evidence>
<dbReference type="Pfam" id="PF02195">
    <property type="entry name" value="ParB_N"/>
    <property type="match status" value="1"/>
</dbReference>
<dbReference type="FunFam" id="3.90.1530.30:FF:000001">
    <property type="entry name" value="Chromosome partitioning protein ParB"/>
    <property type="match status" value="1"/>
</dbReference>
<evidence type="ECO:0000256" key="5">
    <source>
        <dbReference type="SAM" id="MobiDB-lite"/>
    </source>
</evidence>
<evidence type="ECO:0000256" key="4">
    <source>
        <dbReference type="ARBA" id="ARBA00023125"/>
    </source>
</evidence>
<feature type="domain" description="ParB-like N-terminal" evidence="6">
    <location>
        <begin position="38"/>
        <end position="128"/>
    </location>
</feature>
<dbReference type="GO" id="GO:0009295">
    <property type="term" value="C:nucleoid"/>
    <property type="evidence" value="ECO:0007669"/>
    <property type="project" value="UniProtKB-SubCell"/>
</dbReference>
<dbReference type="OrthoDB" id="9802051at2"/>
<dbReference type="SUPFAM" id="SSF109709">
    <property type="entry name" value="KorB DNA-binding domain-like"/>
    <property type="match status" value="1"/>
</dbReference>
<name>A0A252F4P7_9FIRM</name>
<dbReference type="NCBIfam" id="TIGR00180">
    <property type="entry name" value="parB_part"/>
    <property type="match status" value="1"/>
</dbReference>
<dbReference type="Gene3D" id="1.10.10.2830">
    <property type="match status" value="1"/>
</dbReference>
<evidence type="ECO:0000256" key="2">
    <source>
        <dbReference type="ARBA" id="ARBA00006295"/>
    </source>
</evidence>
<dbReference type="PANTHER" id="PTHR33375">
    <property type="entry name" value="CHROMOSOME-PARTITIONING PROTEIN PARB-RELATED"/>
    <property type="match status" value="1"/>
</dbReference>
<evidence type="ECO:0000256" key="1">
    <source>
        <dbReference type="ARBA" id="ARBA00004453"/>
    </source>
</evidence>
<sequence>MANKSLGRGLSALFGEENLDPAIPPTSAEPVKPKNGFRNIPLRRIEPNRAQPRREFDEKSLQELENSIRIHGVLAPITVRQGDNGYYQIVAGERRWRAARRAGLDTIPAMVIDADDRTMMELALIENLQREDLNPLEEAEGYRALIDQFGLKQDTVAERVGRSRSAVANSLRLLSLSDEVRSMVIDGKLSSGHARAVLSIQEESKRLAAAKTMADTGMSVRQAEAYAKKLNKPAQEDKPVPVPKEFQPDYYAELQRKLEGALGRRVHIENKKNKGRIELEYYGDDDLERLVSALAAVIL</sequence>
<evidence type="ECO:0000256" key="3">
    <source>
        <dbReference type="ARBA" id="ARBA00022829"/>
    </source>
</evidence>
<dbReference type="EMBL" id="NHOC01000005">
    <property type="protein sequence ID" value="OUM20747.1"/>
    <property type="molecule type" value="Genomic_DNA"/>
</dbReference>
<comment type="similarity">
    <text evidence="2">Belongs to the ParB family.</text>
</comment>
<dbReference type="SMART" id="SM00470">
    <property type="entry name" value="ParB"/>
    <property type="match status" value="1"/>
</dbReference>
<dbReference type="Pfam" id="PF17762">
    <property type="entry name" value="HTH_ParB"/>
    <property type="match status" value="1"/>
</dbReference>
<dbReference type="PANTHER" id="PTHR33375:SF1">
    <property type="entry name" value="CHROMOSOME-PARTITIONING PROTEIN PARB-RELATED"/>
    <property type="match status" value="1"/>
</dbReference>
<protein>
    <submittedName>
        <fullName evidence="7">Stage 0 sporulation protein J</fullName>
    </submittedName>
</protein>
<dbReference type="AlphaFoldDB" id="A0A252F4P7"/>
<dbReference type="GO" id="GO:0007059">
    <property type="term" value="P:chromosome segregation"/>
    <property type="evidence" value="ECO:0007669"/>
    <property type="project" value="UniProtKB-KW"/>
</dbReference>
<dbReference type="SUPFAM" id="SSF110849">
    <property type="entry name" value="ParB/Sulfiredoxin"/>
    <property type="match status" value="1"/>
</dbReference>
<dbReference type="CDD" id="cd16393">
    <property type="entry name" value="SPO0J_N"/>
    <property type="match status" value="1"/>
</dbReference>
<dbReference type="GO" id="GO:0045881">
    <property type="term" value="P:positive regulation of sporulation resulting in formation of a cellular spore"/>
    <property type="evidence" value="ECO:0007669"/>
    <property type="project" value="TreeGrafter"/>
</dbReference>
<feature type="region of interest" description="Disordered" evidence="5">
    <location>
        <begin position="17"/>
        <end position="37"/>
    </location>
</feature>
<comment type="subcellular location">
    <subcellularLocation>
        <location evidence="1">Cytoplasm</location>
        <location evidence="1">Nucleoid</location>
    </subcellularLocation>
</comment>
<accession>A0A252F4P7</accession>
<dbReference type="InterPro" id="IPR050336">
    <property type="entry name" value="Chromosome_partition/occlusion"/>
</dbReference>
<reference evidence="7 8" key="1">
    <citation type="submission" date="2017-05" db="EMBL/GenBank/DDBJ databases">
        <title>Butyricicoccus porcorum sp. nov. a butyrate-producing bacterium from the swine intestinal tract.</title>
        <authorList>
            <person name="Trachsel J."/>
            <person name="Humphrey S."/>
            <person name="Allen H.K."/>
        </authorList>
    </citation>
    <scope>NUCLEOTIDE SEQUENCE [LARGE SCALE GENOMIC DNA]</scope>
    <source>
        <strain evidence="7">BB10</strain>
    </source>
</reference>
<keyword evidence="4" id="KW-0238">DNA-binding</keyword>
<dbReference type="Gene3D" id="3.90.1530.30">
    <property type="match status" value="1"/>
</dbReference>
<dbReference type="InterPro" id="IPR004437">
    <property type="entry name" value="ParB/RepB/Spo0J"/>
</dbReference>